<reference evidence="1 2" key="1">
    <citation type="journal article" date="2024" name="Int. J. Mol. Sci.">
        <title>Exploration of Alicyclobacillus spp. Genome in Search of Antibiotic Resistance.</title>
        <authorList>
            <person name="Bucka-Kolendo J."/>
            <person name="Kiousi D.E."/>
            <person name="Dekowska A."/>
            <person name="Mikolajczuk-Szczyrba A."/>
            <person name="Karadedos D.M."/>
            <person name="Michael P."/>
            <person name="Galanis A."/>
            <person name="Sokolowska B."/>
        </authorList>
    </citation>
    <scope>NUCLEOTIDE SEQUENCE [LARGE SCALE GENOMIC DNA]</scope>
    <source>
        <strain evidence="1 2">KKP 3000</strain>
    </source>
</reference>
<dbReference type="SUPFAM" id="SSF53254">
    <property type="entry name" value="Phosphoglycerate mutase-like"/>
    <property type="match status" value="1"/>
</dbReference>
<dbReference type="SMART" id="SM00855">
    <property type="entry name" value="PGAM"/>
    <property type="match status" value="1"/>
</dbReference>
<gene>
    <name evidence="1" type="ORF">KKP3000_002042</name>
</gene>
<protein>
    <submittedName>
        <fullName evidence="1">Histidine phosphatase family protein</fullName>
    </submittedName>
</protein>
<proteinExistence type="predicted"/>
<evidence type="ECO:0000313" key="1">
    <source>
        <dbReference type="EMBL" id="MFB5192826.1"/>
    </source>
</evidence>
<name>A0ABV5AL21_9BACL</name>
<dbReference type="PANTHER" id="PTHR48100">
    <property type="entry name" value="BROAD-SPECIFICITY PHOSPHATASE YOR283W-RELATED"/>
    <property type="match status" value="1"/>
</dbReference>
<sequence>MQIYVIRHCEATGQSEDAPLTTKGFVQAEGLAEFLLKTGIERVICSPYLRAQQTIEPYIQRHNASLTIDSRLSERVLSVVSMENWLECLQQTFDDFDLSFRGGESSRRAMARAVDVIKDIDPNESKRIGIVTHGNLMTLLLRHFDARFGFDHWSHLTNPDVFLVSVEQNKATVERVWKNLD</sequence>
<comment type="caution">
    <text evidence="1">The sequence shown here is derived from an EMBL/GenBank/DDBJ whole genome shotgun (WGS) entry which is preliminary data.</text>
</comment>
<dbReference type="PANTHER" id="PTHR48100:SF1">
    <property type="entry name" value="HISTIDINE PHOSPHATASE FAMILY PROTEIN-RELATED"/>
    <property type="match status" value="1"/>
</dbReference>
<dbReference type="CDD" id="cd07067">
    <property type="entry name" value="HP_PGM_like"/>
    <property type="match status" value="1"/>
</dbReference>
<dbReference type="RefSeq" id="WP_275473307.1">
    <property type="nucleotide sequence ID" value="NZ_CP162940.1"/>
</dbReference>
<dbReference type="EMBL" id="JBDXSU010000029">
    <property type="protein sequence ID" value="MFB5192826.1"/>
    <property type="molecule type" value="Genomic_DNA"/>
</dbReference>
<dbReference type="InterPro" id="IPR013078">
    <property type="entry name" value="His_Pase_superF_clade-1"/>
</dbReference>
<dbReference type="Gene3D" id="3.40.50.1240">
    <property type="entry name" value="Phosphoglycerate mutase-like"/>
    <property type="match status" value="1"/>
</dbReference>
<accession>A0ABV5AL21</accession>
<dbReference type="Proteomes" id="UP001579974">
    <property type="component" value="Unassembled WGS sequence"/>
</dbReference>
<dbReference type="InterPro" id="IPR050275">
    <property type="entry name" value="PGM_Phosphatase"/>
</dbReference>
<dbReference type="Pfam" id="PF00300">
    <property type="entry name" value="His_Phos_1"/>
    <property type="match status" value="1"/>
</dbReference>
<evidence type="ECO:0000313" key="2">
    <source>
        <dbReference type="Proteomes" id="UP001579974"/>
    </source>
</evidence>
<dbReference type="InterPro" id="IPR029033">
    <property type="entry name" value="His_PPase_superfam"/>
</dbReference>
<organism evidence="1 2">
    <name type="scientific">Alicyclobacillus fastidiosus</name>
    <dbReference type="NCBI Taxonomy" id="392011"/>
    <lineage>
        <taxon>Bacteria</taxon>
        <taxon>Bacillati</taxon>
        <taxon>Bacillota</taxon>
        <taxon>Bacilli</taxon>
        <taxon>Bacillales</taxon>
        <taxon>Alicyclobacillaceae</taxon>
        <taxon>Alicyclobacillus</taxon>
    </lineage>
</organism>
<keyword evidence="2" id="KW-1185">Reference proteome</keyword>